<name>A0ABS7ZFW6_9MICO</name>
<dbReference type="Gene3D" id="3.40.720.10">
    <property type="entry name" value="Alkaline Phosphatase, subunit A"/>
    <property type="match status" value="1"/>
</dbReference>
<dbReference type="InterPro" id="IPR002591">
    <property type="entry name" value="Phosphodiest/P_Trfase"/>
</dbReference>
<evidence type="ECO:0000313" key="2">
    <source>
        <dbReference type="Proteomes" id="UP001319870"/>
    </source>
</evidence>
<organism evidence="1 2">
    <name type="scientific">Isoptericola luteus</name>
    <dbReference type="NCBI Taxonomy" id="2879484"/>
    <lineage>
        <taxon>Bacteria</taxon>
        <taxon>Bacillati</taxon>
        <taxon>Actinomycetota</taxon>
        <taxon>Actinomycetes</taxon>
        <taxon>Micrococcales</taxon>
        <taxon>Promicromonosporaceae</taxon>
        <taxon>Isoptericola</taxon>
    </lineage>
</organism>
<dbReference type="EMBL" id="JAIXCQ010000007">
    <property type="protein sequence ID" value="MCA5893906.1"/>
    <property type="molecule type" value="Genomic_DNA"/>
</dbReference>
<sequence length="408" mass="41642">MSAGVRRLRLPGDLLAPSYGVRSLAAVLPAAAGALGVGLQTSTGLGSKDCAGTFGLPRVDRVVVVLVDGLGLQNLTERGGHAPFLRSLIAGGRGLVSSFPSTTAAALATLGTGTSPGRTGLVGYTQRNPATGGLVTTISWSEQSDPYRPGPKLSAPVVTAPADLQREPTVLETLAASGMSVVAPGPAKFDGSGMTRAALRGPAYVAAESLSDQIDAAVRALRKPGLVYLYHGTVDKVGHRDGPDSWQWGHALEAADAELRRLVRSVPKGTLVLVTADHGQVAADMARQHDVALTPELADGVALLGGEPRASHVYVAPGTDPLDVAARWSDVLGDDALVVLRDDAVAAGWLGPVADHVLPALGDVIVAARGAATVVDSRLHPASARAMPGVHGSLTPAEMKVPLLVAQA</sequence>
<dbReference type="PANTHER" id="PTHR10151">
    <property type="entry name" value="ECTONUCLEOTIDE PYROPHOSPHATASE/PHOSPHODIESTERASE"/>
    <property type="match status" value="1"/>
</dbReference>
<dbReference type="SUPFAM" id="SSF53649">
    <property type="entry name" value="Alkaline phosphatase-like"/>
    <property type="match status" value="1"/>
</dbReference>
<dbReference type="InterPro" id="IPR017850">
    <property type="entry name" value="Alkaline_phosphatase_core_sf"/>
</dbReference>
<protein>
    <submittedName>
        <fullName evidence="1">Alkaline phosphatase family protein</fullName>
    </submittedName>
</protein>
<reference evidence="1 2" key="1">
    <citation type="submission" date="2021-09" db="EMBL/GenBank/DDBJ databases">
        <title>Isoptericola luteus sp. nov., a novel bacterium isolated from Harbin, the capital city of Heilongjiang province.</title>
        <authorList>
            <person name="Li J."/>
        </authorList>
    </citation>
    <scope>NUCLEOTIDE SEQUENCE [LARGE SCALE GENOMIC DNA]</scope>
    <source>
        <strain evidence="1 2">NEAU-Y5</strain>
    </source>
</reference>
<accession>A0ABS7ZFW6</accession>
<gene>
    <name evidence="1" type="ORF">LEP48_11155</name>
</gene>
<keyword evidence="2" id="KW-1185">Reference proteome</keyword>
<dbReference type="PANTHER" id="PTHR10151:SF120">
    <property type="entry name" value="BIS(5'-ADENOSYL)-TRIPHOSPHATASE"/>
    <property type="match status" value="1"/>
</dbReference>
<dbReference type="Proteomes" id="UP001319870">
    <property type="component" value="Unassembled WGS sequence"/>
</dbReference>
<dbReference type="Pfam" id="PF01663">
    <property type="entry name" value="Phosphodiest"/>
    <property type="match status" value="1"/>
</dbReference>
<evidence type="ECO:0000313" key="1">
    <source>
        <dbReference type="EMBL" id="MCA5893906.1"/>
    </source>
</evidence>
<dbReference type="RefSeq" id="WP_225565675.1">
    <property type="nucleotide sequence ID" value="NZ_JAIXCQ010000007.1"/>
</dbReference>
<proteinExistence type="predicted"/>
<comment type="caution">
    <text evidence="1">The sequence shown here is derived from an EMBL/GenBank/DDBJ whole genome shotgun (WGS) entry which is preliminary data.</text>
</comment>